<gene>
    <name evidence="2" type="ORF">DFJ69_0493</name>
</gene>
<reference evidence="2 3" key="1">
    <citation type="submission" date="2018-08" db="EMBL/GenBank/DDBJ databases">
        <title>Sequencing the genomes of 1000 actinobacteria strains.</title>
        <authorList>
            <person name="Klenk H.-P."/>
        </authorList>
    </citation>
    <scope>NUCLEOTIDE SEQUENCE [LARGE SCALE GENOMIC DNA]</scope>
    <source>
        <strain evidence="2 3">DSM 43927</strain>
    </source>
</reference>
<dbReference type="PANTHER" id="PTHR12110:SF41">
    <property type="entry name" value="INOSOSE DEHYDRATASE"/>
    <property type="match status" value="1"/>
</dbReference>
<dbReference type="Gene3D" id="3.20.20.150">
    <property type="entry name" value="Divalent-metal-dependent TIM barrel enzymes"/>
    <property type="match status" value="1"/>
</dbReference>
<feature type="domain" description="Xylose isomerase-like TIM barrel" evidence="1">
    <location>
        <begin position="95"/>
        <end position="287"/>
    </location>
</feature>
<dbReference type="InterPro" id="IPR050312">
    <property type="entry name" value="IolE/XylAMocC-like"/>
</dbReference>
<name>A0A3D9SGT8_9ACTN</name>
<dbReference type="InterPro" id="IPR013022">
    <property type="entry name" value="Xyl_isomerase-like_TIM-brl"/>
</dbReference>
<evidence type="ECO:0000259" key="1">
    <source>
        <dbReference type="Pfam" id="PF01261"/>
    </source>
</evidence>
<dbReference type="AlphaFoldDB" id="A0A3D9SGT8"/>
<dbReference type="SUPFAM" id="SSF51658">
    <property type="entry name" value="Xylose isomerase-like"/>
    <property type="match status" value="1"/>
</dbReference>
<evidence type="ECO:0000313" key="3">
    <source>
        <dbReference type="Proteomes" id="UP000256661"/>
    </source>
</evidence>
<accession>A0A3D9SGT8</accession>
<evidence type="ECO:0000313" key="2">
    <source>
        <dbReference type="EMBL" id="REE95112.1"/>
    </source>
</evidence>
<organism evidence="2 3">
    <name type="scientific">Thermomonospora umbrina</name>
    <dbReference type="NCBI Taxonomy" id="111806"/>
    <lineage>
        <taxon>Bacteria</taxon>
        <taxon>Bacillati</taxon>
        <taxon>Actinomycetota</taxon>
        <taxon>Actinomycetes</taxon>
        <taxon>Streptosporangiales</taxon>
        <taxon>Thermomonosporaceae</taxon>
        <taxon>Thermomonospora</taxon>
    </lineage>
</organism>
<dbReference type="InterPro" id="IPR036237">
    <property type="entry name" value="Xyl_isomerase-like_sf"/>
</dbReference>
<dbReference type="Pfam" id="PF01261">
    <property type="entry name" value="AP_endonuc_2"/>
    <property type="match status" value="1"/>
</dbReference>
<keyword evidence="3" id="KW-1185">Reference proteome</keyword>
<sequence length="293" mass="31425">MGSLMERVSGAPISWGVCEVPGWGHWMSMTRVLGEMRDLGLHATELGPEGFLPVDPRRRARLLGEYGLVLAGGFVPVVLHDPDRDPLPEVAAALDALGEGTPLVLAAATGLDGYDERPDLETKHWVTLLANLDAVAGLAASRGHVAALHPHVGTVVQTRIEVERVLDGSDVPLCLDTGHMYIGGVDLQSLVRTVPDRVAHVHLKDVDSVLAHQVREGSLAYTEGVRQGMYRPLGEGHIDIAGMVAVLEESGYEGWYVMEQDTIIDAEPPAGTGPVEDVRTGLRLLREVADGAR</sequence>
<dbReference type="PANTHER" id="PTHR12110">
    <property type="entry name" value="HYDROXYPYRUVATE ISOMERASE"/>
    <property type="match status" value="1"/>
</dbReference>
<protein>
    <submittedName>
        <fullName evidence="2">2-keto-myo-inositol dehydratase</fullName>
    </submittedName>
</protein>
<dbReference type="Proteomes" id="UP000256661">
    <property type="component" value="Unassembled WGS sequence"/>
</dbReference>
<dbReference type="EMBL" id="QTTT01000001">
    <property type="protein sequence ID" value="REE95112.1"/>
    <property type="molecule type" value="Genomic_DNA"/>
</dbReference>
<comment type="caution">
    <text evidence="2">The sequence shown here is derived from an EMBL/GenBank/DDBJ whole genome shotgun (WGS) entry which is preliminary data.</text>
</comment>
<proteinExistence type="predicted"/>